<name>A0A225MA89_9BURK</name>
<dbReference type="InterPro" id="IPR000700">
    <property type="entry name" value="PAS-assoc_C"/>
</dbReference>
<dbReference type="PANTHER" id="PTHR45138">
    <property type="entry name" value="REGULATORY COMPONENTS OF SENSORY TRANSDUCTION SYSTEM"/>
    <property type="match status" value="1"/>
</dbReference>
<evidence type="ECO:0000259" key="6">
    <source>
        <dbReference type="PROSITE" id="PS50887"/>
    </source>
</evidence>
<dbReference type="FunFam" id="3.30.70.270:FF:000001">
    <property type="entry name" value="Diguanylate cyclase domain protein"/>
    <property type="match status" value="1"/>
</dbReference>
<dbReference type="InterPro" id="IPR029787">
    <property type="entry name" value="Nucleotide_cyclase"/>
</dbReference>
<dbReference type="Gene3D" id="3.30.450.20">
    <property type="entry name" value="PAS domain"/>
    <property type="match status" value="3"/>
</dbReference>
<dbReference type="PROSITE" id="PS50887">
    <property type="entry name" value="GGDEF"/>
    <property type="match status" value="1"/>
</dbReference>
<dbReference type="EMBL" id="NJIH01000008">
    <property type="protein sequence ID" value="OWT58227.1"/>
    <property type="molecule type" value="Genomic_DNA"/>
</dbReference>
<dbReference type="InterPro" id="IPR013656">
    <property type="entry name" value="PAS_4"/>
</dbReference>
<keyword evidence="8" id="KW-1185">Reference proteome</keyword>
<dbReference type="InterPro" id="IPR050469">
    <property type="entry name" value="Diguanylate_Cyclase"/>
</dbReference>
<evidence type="ECO:0000256" key="2">
    <source>
        <dbReference type="ARBA" id="ARBA00034247"/>
    </source>
</evidence>
<dbReference type="GO" id="GO:0052621">
    <property type="term" value="F:diguanylate cyclase activity"/>
    <property type="evidence" value="ECO:0007669"/>
    <property type="project" value="UniProtKB-EC"/>
</dbReference>
<dbReference type="Gene3D" id="3.30.70.270">
    <property type="match status" value="1"/>
</dbReference>
<evidence type="ECO:0000259" key="5">
    <source>
        <dbReference type="PROSITE" id="PS50113"/>
    </source>
</evidence>
<dbReference type="GO" id="GO:0043709">
    <property type="term" value="P:cell adhesion involved in single-species biofilm formation"/>
    <property type="evidence" value="ECO:0007669"/>
    <property type="project" value="TreeGrafter"/>
</dbReference>
<dbReference type="NCBIfam" id="TIGR00254">
    <property type="entry name" value="GGDEF"/>
    <property type="match status" value="1"/>
</dbReference>
<evidence type="ECO:0000256" key="3">
    <source>
        <dbReference type="SAM" id="Coils"/>
    </source>
</evidence>
<dbReference type="Pfam" id="PF08447">
    <property type="entry name" value="PAS_3"/>
    <property type="match status" value="1"/>
</dbReference>
<proteinExistence type="predicted"/>
<gene>
    <name evidence="7" type="ORF">CEY11_14615</name>
</gene>
<dbReference type="InterPro" id="IPR000160">
    <property type="entry name" value="GGDEF_dom"/>
</dbReference>
<protein>
    <recommendedName>
        <fullName evidence="1">diguanylate cyclase</fullName>
        <ecNumber evidence="1">2.7.7.65</ecNumber>
    </recommendedName>
</protein>
<dbReference type="Proteomes" id="UP000214603">
    <property type="component" value="Unassembled WGS sequence"/>
</dbReference>
<dbReference type="GO" id="GO:1902201">
    <property type="term" value="P:negative regulation of bacterial-type flagellum-dependent cell motility"/>
    <property type="evidence" value="ECO:0007669"/>
    <property type="project" value="TreeGrafter"/>
</dbReference>
<dbReference type="PROSITE" id="PS50113">
    <property type="entry name" value="PAC"/>
    <property type="match status" value="1"/>
</dbReference>
<reference evidence="8" key="1">
    <citation type="submission" date="2017-06" db="EMBL/GenBank/DDBJ databases">
        <title>Herbaspirillum phytohormonus sp. nov., isolated from the root nodule of Robinia pseudoacacia in lead-zinc mine.</title>
        <authorList>
            <person name="Fan M."/>
            <person name="Lin Y."/>
        </authorList>
    </citation>
    <scope>NUCLEOTIDE SEQUENCE [LARGE SCALE GENOMIC DNA]</scope>
    <source>
        <strain evidence="8">SC-089</strain>
    </source>
</reference>
<dbReference type="SMART" id="SM00267">
    <property type="entry name" value="GGDEF"/>
    <property type="match status" value="1"/>
</dbReference>
<feature type="region of interest" description="Disordered" evidence="4">
    <location>
        <begin position="28"/>
        <end position="48"/>
    </location>
</feature>
<dbReference type="InterPro" id="IPR013655">
    <property type="entry name" value="PAS_fold_3"/>
</dbReference>
<evidence type="ECO:0000256" key="1">
    <source>
        <dbReference type="ARBA" id="ARBA00012528"/>
    </source>
</evidence>
<evidence type="ECO:0000313" key="7">
    <source>
        <dbReference type="EMBL" id="OWT58227.1"/>
    </source>
</evidence>
<feature type="coiled-coil region" evidence="3">
    <location>
        <begin position="407"/>
        <end position="434"/>
    </location>
</feature>
<dbReference type="CDD" id="cd00130">
    <property type="entry name" value="PAS"/>
    <property type="match status" value="2"/>
</dbReference>
<dbReference type="Gene3D" id="2.10.70.100">
    <property type="match status" value="1"/>
</dbReference>
<dbReference type="SUPFAM" id="SSF55073">
    <property type="entry name" value="Nucleotide cyclase"/>
    <property type="match status" value="1"/>
</dbReference>
<dbReference type="EC" id="2.7.7.65" evidence="1"/>
<organism evidence="7 8">
    <name type="scientific">Candidimonas nitroreducens</name>
    <dbReference type="NCBI Taxonomy" id="683354"/>
    <lineage>
        <taxon>Bacteria</taxon>
        <taxon>Pseudomonadati</taxon>
        <taxon>Pseudomonadota</taxon>
        <taxon>Betaproteobacteria</taxon>
        <taxon>Burkholderiales</taxon>
        <taxon>Alcaligenaceae</taxon>
        <taxon>Candidimonas</taxon>
    </lineage>
</organism>
<feature type="domain" description="GGDEF" evidence="6">
    <location>
        <begin position="465"/>
        <end position="599"/>
    </location>
</feature>
<sequence>MMLRAKQEIHWGRFMDHPDPLDIAKAQPETRDASAWRSRPTASASSPRAERLIHALRTPACCFGPDGEVGSINDAWLAYAGVSIESQGPLQWIELIHAEHRYDALSRLRAAGADSDHEVLECRLADHRGNGRWFRVDLHRAGEGWLCTCADIHELKSRERELKSRASMQADMLNVSLDCIKLIAPNGNLLHMNRAGCRALRVDENSEFGMPWLLLLPEDVRRDGSVALESARKGVFSRFSGHSVIPGHEPQYWDNMLTPILDAEGKATAILCVSREVTRERMALEALRLNEERLAIAARVGGLGVWDYDIVHDALQCDENWYRIMGRDPGEPIVSIEQYRPLIHPEDVDRATEVVKTVEELMSTGLDYGIEYRILRPDGEIRWIRSVAYLQHEDGAAKRAIGFVLDITDARRNEASLRDEKRLLEDERASFRRQSLEDALTGIPNRRYLNEELERICGGSGRGAMRVCIVLVDVDHFKLYNDMYGHHEGDRALRLVASALKNSCRRSDVVARYGGEEFMIIGRHITNPVPLLDSMASAVRRLKIPHNGSPAKQLSISCGCVVFDAEQSGLSVAALIEQSDGALYEAKSQGRNRYIIRKLGA</sequence>
<dbReference type="AlphaFoldDB" id="A0A225MA89"/>
<feature type="domain" description="PAC" evidence="5">
    <location>
        <begin position="368"/>
        <end position="419"/>
    </location>
</feature>
<dbReference type="InterPro" id="IPR035965">
    <property type="entry name" value="PAS-like_dom_sf"/>
</dbReference>
<evidence type="ECO:0000313" key="8">
    <source>
        <dbReference type="Proteomes" id="UP000214603"/>
    </source>
</evidence>
<accession>A0A225MA89</accession>
<dbReference type="Pfam" id="PF08448">
    <property type="entry name" value="PAS_4"/>
    <property type="match status" value="1"/>
</dbReference>
<dbReference type="GO" id="GO:0005886">
    <property type="term" value="C:plasma membrane"/>
    <property type="evidence" value="ECO:0007669"/>
    <property type="project" value="TreeGrafter"/>
</dbReference>
<dbReference type="InterPro" id="IPR043128">
    <property type="entry name" value="Rev_trsase/Diguanyl_cyclase"/>
</dbReference>
<dbReference type="SMART" id="SM00091">
    <property type="entry name" value="PAS"/>
    <property type="match status" value="3"/>
</dbReference>
<comment type="caution">
    <text evidence="7">The sequence shown here is derived from an EMBL/GenBank/DDBJ whole genome shotgun (WGS) entry which is preliminary data.</text>
</comment>
<feature type="compositionally biased region" description="Low complexity" evidence="4">
    <location>
        <begin position="35"/>
        <end position="47"/>
    </location>
</feature>
<keyword evidence="3" id="KW-0175">Coiled coil</keyword>
<dbReference type="CDD" id="cd01949">
    <property type="entry name" value="GGDEF"/>
    <property type="match status" value="1"/>
</dbReference>
<dbReference type="InterPro" id="IPR000014">
    <property type="entry name" value="PAS"/>
</dbReference>
<dbReference type="SUPFAM" id="SSF55785">
    <property type="entry name" value="PYP-like sensor domain (PAS domain)"/>
    <property type="match status" value="3"/>
</dbReference>
<comment type="catalytic activity">
    <reaction evidence="2">
        <text>2 GTP = 3',3'-c-di-GMP + 2 diphosphate</text>
        <dbReference type="Rhea" id="RHEA:24898"/>
        <dbReference type="ChEBI" id="CHEBI:33019"/>
        <dbReference type="ChEBI" id="CHEBI:37565"/>
        <dbReference type="ChEBI" id="CHEBI:58805"/>
        <dbReference type="EC" id="2.7.7.65"/>
    </reaction>
</comment>
<evidence type="ECO:0000256" key="4">
    <source>
        <dbReference type="SAM" id="MobiDB-lite"/>
    </source>
</evidence>
<dbReference type="Pfam" id="PF00990">
    <property type="entry name" value="GGDEF"/>
    <property type="match status" value="1"/>
</dbReference>
<dbReference type="SMART" id="SM00086">
    <property type="entry name" value="PAC"/>
    <property type="match status" value="1"/>
</dbReference>
<dbReference type="PANTHER" id="PTHR45138:SF9">
    <property type="entry name" value="DIGUANYLATE CYCLASE DGCM-RELATED"/>
    <property type="match status" value="1"/>
</dbReference>
<dbReference type="InterPro" id="IPR001610">
    <property type="entry name" value="PAC"/>
</dbReference>